<dbReference type="EMBL" id="GL433839">
    <property type="protein sequence ID" value="EFN57484.1"/>
    <property type="molecule type" value="Genomic_DNA"/>
</dbReference>
<gene>
    <name evidence="2" type="ORF">CHLNCDRAFT_143011</name>
</gene>
<keyword evidence="1" id="KW-0812">Transmembrane</keyword>
<evidence type="ECO:0000313" key="2">
    <source>
        <dbReference type="EMBL" id="EFN57484.1"/>
    </source>
</evidence>
<keyword evidence="3" id="KW-1185">Reference proteome</keyword>
<proteinExistence type="predicted"/>
<name>E1Z9A6_CHLVA</name>
<organism evidence="3">
    <name type="scientific">Chlorella variabilis</name>
    <name type="common">Green alga</name>
    <dbReference type="NCBI Taxonomy" id="554065"/>
    <lineage>
        <taxon>Eukaryota</taxon>
        <taxon>Viridiplantae</taxon>
        <taxon>Chlorophyta</taxon>
        <taxon>core chlorophytes</taxon>
        <taxon>Trebouxiophyceae</taxon>
        <taxon>Chlorellales</taxon>
        <taxon>Chlorellaceae</taxon>
        <taxon>Chlorella clade</taxon>
        <taxon>Chlorella</taxon>
    </lineage>
</organism>
<dbReference type="AlphaFoldDB" id="E1Z9A6"/>
<dbReference type="RefSeq" id="XP_005849586.1">
    <property type="nucleotide sequence ID" value="XM_005849524.1"/>
</dbReference>
<sequence length="64" mass="7126">MAGFKLIAKRMAPGPTAVQSMAIWGGCLGVTALWLTQPFDYVSWTWRGVLQLIKKQLGMDKDDK</sequence>
<accession>E1Z9A6</accession>
<reference evidence="2 3" key="1">
    <citation type="journal article" date="2010" name="Plant Cell">
        <title>The Chlorella variabilis NC64A genome reveals adaptation to photosymbiosis, coevolution with viruses, and cryptic sex.</title>
        <authorList>
            <person name="Blanc G."/>
            <person name="Duncan G."/>
            <person name="Agarkova I."/>
            <person name="Borodovsky M."/>
            <person name="Gurnon J."/>
            <person name="Kuo A."/>
            <person name="Lindquist E."/>
            <person name="Lucas S."/>
            <person name="Pangilinan J."/>
            <person name="Polle J."/>
            <person name="Salamov A."/>
            <person name="Terry A."/>
            <person name="Yamada T."/>
            <person name="Dunigan D.D."/>
            <person name="Grigoriev I.V."/>
            <person name="Claverie J.M."/>
            <person name="Van Etten J.L."/>
        </authorList>
    </citation>
    <scope>NUCLEOTIDE SEQUENCE [LARGE SCALE GENOMIC DNA]</scope>
    <source>
        <strain evidence="2 3">NC64A</strain>
    </source>
</reference>
<keyword evidence="1" id="KW-1133">Transmembrane helix</keyword>
<feature type="transmembrane region" description="Helical" evidence="1">
    <location>
        <begin position="21"/>
        <end position="39"/>
    </location>
</feature>
<evidence type="ECO:0000256" key="1">
    <source>
        <dbReference type="SAM" id="Phobius"/>
    </source>
</evidence>
<dbReference type="KEGG" id="cvr:CHLNCDRAFT_143011"/>
<dbReference type="PROSITE" id="PS51257">
    <property type="entry name" value="PROKAR_LIPOPROTEIN"/>
    <property type="match status" value="1"/>
</dbReference>
<dbReference type="GeneID" id="17356955"/>
<dbReference type="InParanoid" id="E1Z9A6"/>
<keyword evidence="1" id="KW-0472">Membrane</keyword>
<protein>
    <submittedName>
        <fullName evidence="2">Uncharacterized protein</fullName>
    </submittedName>
</protein>
<evidence type="ECO:0000313" key="3">
    <source>
        <dbReference type="Proteomes" id="UP000008141"/>
    </source>
</evidence>
<dbReference type="Proteomes" id="UP000008141">
    <property type="component" value="Unassembled WGS sequence"/>
</dbReference>